<proteinExistence type="predicted"/>
<dbReference type="Gene3D" id="3.40.950.10">
    <property type="entry name" value="Fe-only Hydrogenase (Larger Subunit), Chain L, domain 3"/>
    <property type="match status" value="1"/>
</dbReference>
<dbReference type="InterPro" id="IPR004108">
    <property type="entry name" value="Fe_hydrogenase_lsu_C"/>
</dbReference>
<dbReference type="PROSITE" id="PS00198">
    <property type="entry name" value="4FE4S_FER_1"/>
    <property type="match status" value="2"/>
</dbReference>
<dbReference type="GO" id="GO:0046872">
    <property type="term" value="F:metal ion binding"/>
    <property type="evidence" value="ECO:0007669"/>
    <property type="project" value="UniProtKB-KW"/>
</dbReference>
<dbReference type="NCBIfam" id="TIGR04105">
    <property type="entry name" value="FeFe_hydrog_B1"/>
    <property type="match status" value="1"/>
</dbReference>
<dbReference type="Pfam" id="PF02906">
    <property type="entry name" value="Fe_hyd_lg_C"/>
    <property type="match status" value="1"/>
</dbReference>
<dbReference type="InterPro" id="IPR009016">
    <property type="entry name" value="Fe_hydrogenase"/>
</dbReference>
<evidence type="ECO:0000256" key="2">
    <source>
        <dbReference type="ARBA" id="ARBA00023004"/>
    </source>
</evidence>
<dbReference type="InterPro" id="IPR017896">
    <property type="entry name" value="4Fe4S_Fe-S-bd"/>
</dbReference>
<evidence type="ECO:0000256" key="3">
    <source>
        <dbReference type="ARBA" id="ARBA00023014"/>
    </source>
</evidence>
<dbReference type="PROSITE" id="PS51379">
    <property type="entry name" value="4FE4S_FER_2"/>
    <property type="match status" value="2"/>
</dbReference>
<keyword evidence="3" id="KW-0411">Iron-sulfur</keyword>
<organism evidence="5 6">
    <name type="scientific">Pseudobutyrivibrio xylanivorans</name>
    <dbReference type="NCBI Taxonomy" id="185007"/>
    <lineage>
        <taxon>Bacteria</taxon>
        <taxon>Bacillati</taxon>
        <taxon>Bacillota</taxon>
        <taxon>Clostridia</taxon>
        <taxon>Lachnospirales</taxon>
        <taxon>Lachnospiraceae</taxon>
        <taxon>Pseudobutyrivibrio</taxon>
    </lineage>
</organism>
<dbReference type="InterPro" id="IPR017900">
    <property type="entry name" value="4Fe4S_Fe_S_CS"/>
</dbReference>
<dbReference type="Gene3D" id="3.30.70.20">
    <property type="match status" value="2"/>
</dbReference>
<feature type="domain" description="4Fe-4S ferredoxin-type" evidence="4">
    <location>
        <begin position="170"/>
        <end position="199"/>
    </location>
</feature>
<evidence type="ECO:0000313" key="5">
    <source>
        <dbReference type="EMBL" id="SCZ80075.1"/>
    </source>
</evidence>
<protein>
    <submittedName>
        <fullName evidence="5">[FeFe] hydrogenase, group B1/B3</fullName>
    </submittedName>
</protein>
<evidence type="ECO:0000259" key="4">
    <source>
        <dbReference type="PROSITE" id="PS51379"/>
    </source>
</evidence>
<dbReference type="InterPro" id="IPR050340">
    <property type="entry name" value="Cytosolic_Fe-S_CAF"/>
</dbReference>
<keyword evidence="2" id="KW-0408">Iron</keyword>
<dbReference type="Proteomes" id="UP000199428">
    <property type="component" value="Unassembled WGS sequence"/>
</dbReference>
<keyword evidence="1" id="KW-0479">Metal-binding</keyword>
<evidence type="ECO:0000313" key="6">
    <source>
        <dbReference type="Proteomes" id="UP000199428"/>
    </source>
</evidence>
<dbReference type="RefSeq" id="WP_028246021.1">
    <property type="nucleotide sequence ID" value="NZ_FMWK01000012.1"/>
</dbReference>
<name>A0A1G5S113_PSEXY</name>
<gene>
    <name evidence="5" type="ORF">SAMN02910350_02103</name>
</gene>
<dbReference type="InterPro" id="IPR027631">
    <property type="entry name" value="Mono_FeFe_hydrog"/>
</dbReference>
<accession>A0A1G5S113</accession>
<dbReference type="EMBL" id="FMWK01000012">
    <property type="protein sequence ID" value="SCZ80075.1"/>
    <property type="molecule type" value="Genomic_DNA"/>
</dbReference>
<dbReference type="GO" id="GO:0051536">
    <property type="term" value="F:iron-sulfur cluster binding"/>
    <property type="evidence" value="ECO:0007669"/>
    <property type="project" value="UniProtKB-KW"/>
</dbReference>
<dbReference type="AlphaFoldDB" id="A0A1G5S113"/>
<dbReference type="Pfam" id="PF25160">
    <property type="entry name" value="LdpA_Fe-S-bd"/>
    <property type="match status" value="1"/>
</dbReference>
<reference evidence="5 6" key="1">
    <citation type="submission" date="2016-10" db="EMBL/GenBank/DDBJ databases">
        <authorList>
            <person name="de Groot N.N."/>
        </authorList>
    </citation>
    <scope>NUCLEOTIDE SEQUENCE [LARGE SCALE GENOMIC DNA]</scope>
    <source>
        <strain evidence="5 6">DSM 10317</strain>
    </source>
</reference>
<dbReference type="PANTHER" id="PTHR11615">
    <property type="entry name" value="NITRATE, FORMATE, IRON DEHYDROGENASE"/>
    <property type="match status" value="1"/>
</dbReference>
<feature type="domain" description="4Fe-4S ferredoxin-type" evidence="4">
    <location>
        <begin position="124"/>
        <end position="154"/>
    </location>
</feature>
<dbReference type="SUPFAM" id="SSF53920">
    <property type="entry name" value="Fe-only hydrogenase"/>
    <property type="match status" value="1"/>
</dbReference>
<sequence>MVTSDQSIVRLKHDIMEQVCKLAWNGELDAEHKEAVCYEIIPGPRPTYRCCVYKEREIVRQRIILSCAENLPTNPDSKNVVQVIQPACDDCSIASYSVTDNCRFCLGKACLNSCKFGAITPGERRMHIDPTKCKECGMCAKECPYQAIVHLERPCKKACPVGAISYDEYGHCVIDDEKCISCGHCIHSCPFGAIGSKTYLVHIIKAILEGKKVYAMCAPATEGQFGEDISMAAVKAACKKLGFTDMIEVGLGGDMTAAYESAEWFEAKEEGRQMTTSCCPAFINMLRKHFPEQFENNMSSTVSPMCAISRFLKATEGDDVVTVFVGPCIAKKSEAADETVPGNADYVITFGELRAMMRSKGVEFEPVAEDYQESSTFGKHFASSGGVAKAVIECMQERGQNTDDIKLMQCAGGAECKKALMLLKSGKLDADFVEGMICEGGCVGGPSKHRAEREILKARTSLIGKADGRKILANLENYPMDKFSMYRDGHME</sequence>
<dbReference type="InterPro" id="IPR057431">
    <property type="entry name" value="LdpA_Fe-S-bd"/>
</dbReference>
<evidence type="ECO:0000256" key="1">
    <source>
        <dbReference type="ARBA" id="ARBA00022723"/>
    </source>
</evidence>
<dbReference type="Pfam" id="PF12837">
    <property type="entry name" value="Fer4_6"/>
    <property type="match status" value="1"/>
</dbReference>
<dbReference type="SUPFAM" id="SSF54862">
    <property type="entry name" value="4Fe-4S ferredoxins"/>
    <property type="match status" value="1"/>
</dbReference>